<comment type="caution">
    <text evidence="2">The sequence shown here is derived from an EMBL/GenBank/DDBJ whole genome shotgun (WGS) entry which is preliminary data.</text>
</comment>
<dbReference type="PANTHER" id="PTHR36009:SF3">
    <property type="entry name" value="TRANSMEMBRANE PROTEIN"/>
    <property type="match status" value="1"/>
</dbReference>
<keyword evidence="1" id="KW-1133">Transmembrane helix</keyword>
<keyword evidence="1" id="KW-0472">Membrane</keyword>
<protein>
    <recommendedName>
        <fullName evidence="4">Cardiolipin synthase N-terminal domain-containing protein</fullName>
    </recommendedName>
</protein>
<name>A0A835VIK0_VANPL</name>
<sequence length="106" mass="11994">MGLGLMAFAGFANGGTWKEFDQYFRESKFIHVMSLDFLLLSSFAPFWVYNDMTCRRCVDKGSWFIPLSLVPFLGPALYVALRPRLADLPVRIAPVETELGPTDMPK</sequence>
<evidence type="ECO:0000313" key="3">
    <source>
        <dbReference type="Proteomes" id="UP000636800"/>
    </source>
</evidence>
<keyword evidence="3" id="KW-1185">Reference proteome</keyword>
<accession>A0A835VIK0</accession>
<dbReference type="Proteomes" id="UP000636800">
    <property type="component" value="Chromosome 1"/>
</dbReference>
<dbReference type="EMBL" id="JADCNL010000001">
    <property type="protein sequence ID" value="KAG0498340.1"/>
    <property type="molecule type" value="Genomic_DNA"/>
</dbReference>
<feature type="transmembrane region" description="Helical" evidence="1">
    <location>
        <begin position="30"/>
        <end position="49"/>
    </location>
</feature>
<organism evidence="2 3">
    <name type="scientific">Vanilla planifolia</name>
    <name type="common">Vanilla</name>
    <dbReference type="NCBI Taxonomy" id="51239"/>
    <lineage>
        <taxon>Eukaryota</taxon>
        <taxon>Viridiplantae</taxon>
        <taxon>Streptophyta</taxon>
        <taxon>Embryophyta</taxon>
        <taxon>Tracheophyta</taxon>
        <taxon>Spermatophyta</taxon>
        <taxon>Magnoliopsida</taxon>
        <taxon>Liliopsida</taxon>
        <taxon>Asparagales</taxon>
        <taxon>Orchidaceae</taxon>
        <taxon>Vanilloideae</taxon>
        <taxon>Vanilleae</taxon>
        <taxon>Vanilla</taxon>
    </lineage>
</organism>
<evidence type="ECO:0008006" key="4">
    <source>
        <dbReference type="Google" id="ProtNLM"/>
    </source>
</evidence>
<keyword evidence="1" id="KW-0812">Transmembrane</keyword>
<dbReference type="AlphaFoldDB" id="A0A835VIK0"/>
<proteinExistence type="predicted"/>
<feature type="transmembrane region" description="Helical" evidence="1">
    <location>
        <begin position="61"/>
        <end position="81"/>
    </location>
</feature>
<evidence type="ECO:0000313" key="2">
    <source>
        <dbReference type="EMBL" id="KAG0498340.1"/>
    </source>
</evidence>
<reference evidence="2 3" key="1">
    <citation type="journal article" date="2020" name="Nat. Food">
        <title>A phased Vanilla planifolia genome enables genetic improvement of flavour and production.</title>
        <authorList>
            <person name="Hasing T."/>
            <person name="Tang H."/>
            <person name="Brym M."/>
            <person name="Khazi F."/>
            <person name="Huang T."/>
            <person name="Chambers A.H."/>
        </authorList>
    </citation>
    <scope>NUCLEOTIDE SEQUENCE [LARGE SCALE GENOMIC DNA]</scope>
    <source>
        <tissue evidence="2">Leaf</tissue>
    </source>
</reference>
<evidence type="ECO:0000256" key="1">
    <source>
        <dbReference type="SAM" id="Phobius"/>
    </source>
</evidence>
<dbReference type="PANTHER" id="PTHR36009">
    <property type="match status" value="1"/>
</dbReference>
<gene>
    <name evidence="2" type="ORF">HPP92_003031</name>
</gene>